<keyword evidence="7" id="KW-0812">Transmembrane</keyword>
<proteinExistence type="predicted"/>
<name>A0A3A6U181_9GAMM</name>
<keyword evidence="6 8" id="KW-0012">Acyltransferase</keyword>
<comment type="subcellular location">
    <subcellularLocation>
        <location evidence="1">Cell inner membrane</location>
    </subcellularLocation>
</comment>
<keyword evidence="7" id="KW-1133">Transmembrane helix</keyword>
<dbReference type="InterPro" id="IPR011921">
    <property type="entry name" value="Lipid_A_MsbB"/>
</dbReference>
<dbReference type="GO" id="GO:0005886">
    <property type="term" value="C:plasma membrane"/>
    <property type="evidence" value="ECO:0007669"/>
    <property type="project" value="UniProtKB-SubCell"/>
</dbReference>
<feature type="transmembrane region" description="Helical" evidence="7">
    <location>
        <begin position="21"/>
        <end position="39"/>
    </location>
</feature>
<keyword evidence="4 8" id="KW-0808">Transferase</keyword>
<accession>A0A3A6U181</accession>
<keyword evidence="2" id="KW-1003">Cell membrane</keyword>
<evidence type="ECO:0000313" key="8">
    <source>
        <dbReference type="EMBL" id="RJY19200.1"/>
    </source>
</evidence>
<dbReference type="EMBL" id="QYYH01000006">
    <property type="protein sequence ID" value="RJY19200.1"/>
    <property type="molecule type" value="Genomic_DNA"/>
</dbReference>
<dbReference type="NCBIfam" id="NF006507">
    <property type="entry name" value="PRK08943.1"/>
    <property type="match status" value="1"/>
</dbReference>
<dbReference type="InterPro" id="IPR004960">
    <property type="entry name" value="LipA_acyltrans"/>
</dbReference>
<evidence type="ECO:0000313" key="9">
    <source>
        <dbReference type="Proteomes" id="UP000273022"/>
    </source>
</evidence>
<dbReference type="GO" id="GO:0009276">
    <property type="term" value="C:Gram-negative-bacterium-type cell wall"/>
    <property type="evidence" value="ECO:0007669"/>
    <property type="project" value="InterPro"/>
</dbReference>
<dbReference type="Pfam" id="PF03279">
    <property type="entry name" value="Lip_A_acyltrans"/>
    <property type="match status" value="1"/>
</dbReference>
<protein>
    <submittedName>
        <fullName evidence="8">Lauroyl-Kdo(2)-lipid IV(A) myristoyltransferase</fullName>
        <ecNumber evidence="8">2.3.1.243</ecNumber>
    </submittedName>
</protein>
<dbReference type="PANTHER" id="PTHR30606">
    <property type="entry name" value="LIPID A BIOSYNTHESIS LAUROYL ACYLTRANSFERASE"/>
    <property type="match status" value="1"/>
</dbReference>
<evidence type="ECO:0000256" key="7">
    <source>
        <dbReference type="SAM" id="Phobius"/>
    </source>
</evidence>
<dbReference type="OrthoDB" id="9803456at2"/>
<dbReference type="Proteomes" id="UP000273022">
    <property type="component" value="Unassembled WGS sequence"/>
</dbReference>
<reference evidence="8 9" key="1">
    <citation type="submission" date="2018-09" db="EMBL/GenBank/DDBJ databases">
        <title>Phylogeny of the Shewanellaceae, and recommendation for two new genera, Pseudoshewanella and Parashewanella.</title>
        <authorList>
            <person name="Wang G."/>
        </authorList>
    </citation>
    <scope>NUCLEOTIDE SEQUENCE [LARGE SCALE GENOMIC DNA]</scope>
    <source>
        <strain evidence="8 9">KCTC 22492</strain>
    </source>
</reference>
<evidence type="ECO:0000256" key="2">
    <source>
        <dbReference type="ARBA" id="ARBA00022475"/>
    </source>
</evidence>
<keyword evidence="3" id="KW-0997">Cell inner membrane</keyword>
<sequence length="312" mass="35429">MSGRTKKFCCKFHRGLLHPKLWLSWVGVFILFLFGLLPVKVRAPLACLFAKFVKMIAKRPLRIARANLAACFPEKSEHEIDELLKENVSHFVMTMLAQAELLCCSEKKLKQRVKLSGAEHIAKARMNGKPIIFILPHVWGVEYAGLRLNLELPMVAMAKAHRNELFNWFSIRLRSSRGGDVYKREAGIRTLVGELKKGNSFFYLPDEDLGSKKSVFAPFFATVKATLPVVGRLAHAGNAEVLPVAMGYNCESHQFELTVKEACCLNSVECKESEALVLNKMIEETIKEHPEQYMWFLKVLKTRPDGFKSVYL</sequence>
<dbReference type="AlphaFoldDB" id="A0A3A6U181"/>
<keyword evidence="5 7" id="KW-0472">Membrane</keyword>
<dbReference type="CDD" id="cd07984">
    <property type="entry name" value="LPLAT_LABLAT-like"/>
    <property type="match status" value="1"/>
</dbReference>
<evidence type="ECO:0000256" key="3">
    <source>
        <dbReference type="ARBA" id="ARBA00022519"/>
    </source>
</evidence>
<dbReference type="GO" id="GO:0016747">
    <property type="term" value="F:acyltransferase activity, transferring groups other than amino-acyl groups"/>
    <property type="evidence" value="ECO:0007669"/>
    <property type="project" value="InterPro"/>
</dbReference>
<keyword evidence="9" id="KW-1185">Reference proteome</keyword>
<dbReference type="PANTHER" id="PTHR30606:SF4">
    <property type="entry name" value="LIPID A BIOSYNTHESIS MYRISTOYLTRANSFERASE"/>
    <property type="match status" value="1"/>
</dbReference>
<organism evidence="8 9">
    <name type="scientific">Parashewanella spongiae</name>
    <dbReference type="NCBI Taxonomy" id="342950"/>
    <lineage>
        <taxon>Bacteria</taxon>
        <taxon>Pseudomonadati</taxon>
        <taxon>Pseudomonadota</taxon>
        <taxon>Gammaproteobacteria</taxon>
        <taxon>Alteromonadales</taxon>
        <taxon>Shewanellaceae</taxon>
        <taxon>Parashewanella</taxon>
    </lineage>
</organism>
<dbReference type="RefSeq" id="WP_121851918.1">
    <property type="nucleotide sequence ID" value="NZ_CP037952.1"/>
</dbReference>
<dbReference type="PIRSF" id="PIRSF026649">
    <property type="entry name" value="MsbB"/>
    <property type="match status" value="1"/>
</dbReference>
<dbReference type="EC" id="2.3.1.243" evidence="8"/>
<gene>
    <name evidence="8" type="primary">msbB</name>
    <name evidence="8" type="ORF">D5R81_01635</name>
</gene>
<evidence type="ECO:0000256" key="4">
    <source>
        <dbReference type="ARBA" id="ARBA00022679"/>
    </source>
</evidence>
<dbReference type="NCBIfam" id="TIGR02208">
    <property type="entry name" value="lipid_A_msbB"/>
    <property type="match status" value="1"/>
</dbReference>
<comment type="caution">
    <text evidence="8">The sequence shown here is derived from an EMBL/GenBank/DDBJ whole genome shotgun (WGS) entry which is preliminary data.</text>
</comment>
<dbReference type="GO" id="GO:0009247">
    <property type="term" value="P:glycolipid biosynthetic process"/>
    <property type="evidence" value="ECO:0007669"/>
    <property type="project" value="UniProtKB-ARBA"/>
</dbReference>
<evidence type="ECO:0000256" key="1">
    <source>
        <dbReference type="ARBA" id="ARBA00004533"/>
    </source>
</evidence>
<dbReference type="GO" id="GO:0009103">
    <property type="term" value="P:lipopolysaccharide biosynthetic process"/>
    <property type="evidence" value="ECO:0007669"/>
    <property type="project" value="InterPro"/>
</dbReference>
<evidence type="ECO:0000256" key="5">
    <source>
        <dbReference type="ARBA" id="ARBA00023136"/>
    </source>
</evidence>
<evidence type="ECO:0000256" key="6">
    <source>
        <dbReference type="ARBA" id="ARBA00023315"/>
    </source>
</evidence>